<evidence type="ECO:0000313" key="2">
    <source>
        <dbReference type="Proteomes" id="UP000287247"/>
    </source>
</evidence>
<accession>A0A401ILI4</accession>
<dbReference type="RefSeq" id="WP_124974412.1">
    <property type="nucleotide sequence ID" value="NZ_BDQK01000015.1"/>
</dbReference>
<sequence>MTQSPSSHTNNDPIGNAPATALSSLEQMISSSLGLAVQNAVLAQQQGNILHQAVTTLGIEQLYAVTSSSSAVSDTFQKTIDQLKQVMELSKESQNAK</sequence>
<dbReference type="Pfam" id="PF11747">
    <property type="entry name" value="RebB"/>
    <property type="match status" value="1"/>
</dbReference>
<protein>
    <submittedName>
        <fullName evidence="1">Antirepresssor protein RebB</fullName>
    </submittedName>
</protein>
<dbReference type="InterPro" id="IPR021070">
    <property type="entry name" value="Killing_trait_RebB"/>
</dbReference>
<proteinExistence type="predicted"/>
<dbReference type="AlphaFoldDB" id="A0A401ILI4"/>
<gene>
    <name evidence="1" type="ORF">AsFPU1_3522</name>
</gene>
<organism evidence="1 2">
    <name type="scientific">Aphanothece sacrum FPU1</name>
    <dbReference type="NCBI Taxonomy" id="1920663"/>
    <lineage>
        <taxon>Bacteria</taxon>
        <taxon>Bacillati</taxon>
        <taxon>Cyanobacteriota</taxon>
        <taxon>Cyanophyceae</taxon>
        <taxon>Oscillatoriophycideae</taxon>
        <taxon>Chroococcales</taxon>
        <taxon>Aphanothecaceae</taxon>
        <taxon>Aphanothece</taxon>
    </lineage>
</organism>
<evidence type="ECO:0000313" key="1">
    <source>
        <dbReference type="EMBL" id="GBF82096.1"/>
    </source>
</evidence>
<comment type="caution">
    <text evidence="1">The sequence shown here is derived from an EMBL/GenBank/DDBJ whole genome shotgun (WGS) entry which is preliminary data.</text>
</comment>
<reference evidence="2" key="1">
    <citation type="submission" date="2017-05" db="EMBL/GenBank/DDBJ databases">
        <title>Physiological properties and genetic analysis related to exopolysaccharide production of fresh-water unicellular cyanobacterium Aphanothece sacrum, Suizenji Nori, that has been cultured as a food source in Japan.</title>
        <authorList>
            <person name="Kanesaki Y."/>
            <person name="Yoshikawa S."/>
            <person name="Ohki K."/>
        </authorList>
    </citation>
    <scope>NUCLEOTIDE SEQUENCE [LARGE SCALE GENOMIC DNA]</scope>
    <source>
        <strain evidence="2">FPU1</strain>
    </source>
</reference>
<dbReference type="EMBL" id="BDQK01000015">
    <property type="protein sequence ID" value="GBF82096.1"/>
    <property type="molecule type" value="Genomic_DNA"/>
</dbReference>
<keyword evidence="2" id="KW-1185">Reference proteome</keyword>
<dbReference type="Proteomes" id="UP000287247">
    <property type="component" value="Unassembled WGS sequence"/>
</dbReference>
<name>A0A401ILI4_APHSA</name>